<dbReference type="PANTHER" id="PTHR42887:SF2">
    <property type="entry name" value="OS12G0638800 PROTEIN"/>
    <property type="match status" value="1"/>
</dbReference>
<dbReference type="Gene3D" id="1.10.8.260">
    <property type="entry name" value="HI0933 insert domain-like"/>
    <property type="match status" value="1"/>
</dbReference>
<protein>
    <submittedName>
        <fullName evidence="6">NAD(P)/FAD-dependent oxidoreductase</fullName>
    </submittedName>
</protein>
<comment type="caution">
    <text evidence="6">The sequence shown here is derived from an EMBL/GenBank/DDBJ whole genome shotgun (WGS) entry which is preliminary data.</text>
</comment>
<keyword evidence="3" id="KW-0274">FAD</keyword>
<evidence type="ECO:0000313" key="7">
    <source>
        <dbReference type="Proteomes" id="UP000596739"/>
    </source>
</evidence>
<feature type="domain" description="RsdA/BaiN/AoA(So)-like Rossmann fold-like" evidence="4">
    <location>
        <begin position="6"/>
        <end position="412"/>
    </location>
</feature>
<dbReference type="InterPro" id="IPR023166">
    <property type="entry name" value="BaiN-like_dom_sf"/>
</dbReference>
<keyword evidence="7" id="KW-1185">Reference proteome</keyword>
<dbReference type="PANTHER" id="PTHR42887">
    <property type="entry name" value="OS12G0638800 PROTEIN"/>
    <property type="match status" value="1"/>
</dbReference>
<dbReference type="SUPFAM" id="SSF51905">
    <property type="entry name" value="FAD/NAD(P)-binding domain"/>
    <property type="match status" value="1"/>
</dbReference>
<dbReference type="Gene3D" id="3.50.50.60">
    <property type="entry name" value="FAD/NAD(P)-binding domain"/>
    <property type="match status" value="1"/>
</dbReference>
<accession>A0ABS1ENE6</accession>
<dbReference type="Gene3D" id="2.40.30.10">
    <property type="entry name" value="Translation factors"/>
    <property type="match status" value="1"/>
</dbReference>
<comment type="cofactor">
    <cofactor evidence="1">
        <name>FAD</name>
        <dbReference type="ChEBI" id="CHEBI:57692"/>
    </cofactor>
</comment>
<dbReference type="SUPFAM" id="SSF160996">
    <property type="entry name" value="HI0933 insert domain-like"/>
    <property type="match status" value="1"/>
</dbReference>
<evidence type="ECO:0000256" key="3">
    <source>
        <dbReference type="ARBA" id="ARBA00022827"/>
    </source>
</evidence>
<dbReference type="InterPro" id="IPR036188">
    <property type="entry name" value="FAD/NAD-bd_sf"/>
</dbReference>
<proteinExistence type="predicted"/>
<dbReference type="EMBL" id="JAENHN010000028">
    <property type="protein sequence ID" value="MBK1810875.1"/>
    <property type="molecule type" value="Genomic_DNA"/>
</dbReference>
<evidence type="ECO:0000259" key="4">
    <source>
        <dbReference type="Pfam" id="PF03486"/>
    </source>
</evidence>
<evidence type="ECO:0000313" key="6">
    <source>
        <dbReference type="EMBL" id="MBK1810875.1"/>
    </source>
</evidence>
<dbReference type="InterPro" id="IPR057661">
    <property type="entry name" value="RsdA/BaiN/AoA(So)_Rossmann"/>
</dbReference>
<feature type="domain" description="RsdA/BaiN/AoA(So)-like insert" evidence="5">
    <location>
        <begin position="197"/>
        <end position="359"/>
    </location>
</feature>
<dbReference type="InterPro" id="IPR055178">
    <property type="entry name" value="RsdA/BaiN/AoA(So)-like_dom"/>
</dbReference>
<gene>
    <name evidence="6" type="ORF">JHL18_09525</name>
</gene>
<organism evidence="6 7">
    <name type="scientific">Clostridium yunnanense</name>
    <dbReference type="NCBI Taxonomy" id="2800325"/>
    <lineage>
        <taxon>Bacteria</taxon>
        <taxon>Bacillati</taxon>
        <taxon>Bacillota</taxon>
        <taxon>Clostridia</taxon>
        <taxon>Eubacteriales</taxon>
        <taxon>Clostridiaceae</taxon>
        <taxon>Clostridium</taxon>
    </lineage>
</organism>
<dbReference type="Pfam" id="PF03486">
    <property type="entry name" value="HI0933_like"/>
    <property type="match status" value="1"/>
</dbReference>
<dbReference type="NCBIfam" id="TIGR00275">
    <property type="entry name" value="aminoacetone oxidase family FAD-binding enzyme"/>
    <property type="match status" value="1"/>
</dbReference>
<reference evidence="7" key="1">
    <citation type="submission" date="2021-01" db="EMBL/GenBank/DDBJ databases">
        <title>Genome public.</title>
        <authorList>
            <person name="Liu C."/>
            <person name="Sun Q."/>
        </authorList>
    </citation>
    <scope>NUCLEOTIDE SEQUENCE [LARGE SCALE GENOMIC DNA]</scope>
    <source>
        <strain evidence="7">YIM B02505</strain>
    </source>
</reference>
<sequence length="416" mass="45185">MSKTHHDIVVIGGGASGLLAAITAKDYGADVAIIEGTDRVGKKILTTGNGRCNISNSLIGLPFQHYHSENPGFFSYCLNNFSVEDTKNLFLLLGLPIVELEKGKMYPQSLQASSVVDILRFAIEDRNIPVYNSFKVKKIIHNDDIFELSTSDPSLGTISCGKIILACGGKSAHKTGSDGSGYNLASNLGHSIIQPIPALIQLKLEHRSLKALSGIKFDGFSEVIVDGISLRKEFGEILFTDYGISGPPILQLSRIASYSLSKSKEVVVSVDMMPGKSIEDIHNFFEAHWAIVSHRTLMESFIGVINKKLVPILLKEAGIQDIHKPCYSLDWKEKSNIINLLKNWSFKCIGTNGFDSAQVTAGGINTKEVDSKTLQSKVIPNLYFCGEILDVDGDCGGFNLQWAWSSGVLAGKSASN</sequence>
<evidence type="ECO:0000259" key="5">
    <source>
        <dbReference type="Pfam" id="PF22780"/>
    </source>
</evidence>
<dbReference type="PRINTS" id="PR00411">
    <property type="entry name" value="PNDRDTASEI"/>
</dbReference>
<evidence type="ECO:0000256" key="1">
    <source>
        <dbReference type="ARBA" id="ARBA00001974"/>
    </source>
</evidence>
<evidence type="ECO:0000256" key="2">
    <source>
        <dbReference type="ARBA" id="ARBA00022630"/>
    </source>
</evidence>
<keyword evidence="2" id="KW-0285">Flavoprotein</keyword>
<dbReference type="RefSeq" id="WP_200268533.1">
    <property type="nucleotide sequence ID" value="NZ_JAENHN010000028.1"/>
</dbReference>
<name>A0ABS1ENE6_9CLOT</name>
<dbReference type="Pfam" id="PF22780">
    <property type="entry name" value="HI0933_like_1st"/>
    <property type="match status" value="1"/>
</dbReference>
<dbReference type="Proteomes" id="UP000596739">
    <property type="component" value="Unassembled WGS sequence"/>
</dbReference>
<dbReference type="InterPro" id="IPR004792">
    <property type="entry name" value="BaiN-like"/>
</dbReference>